<keyword evidence="2" id="KW-1185">Reference proteome</keyword>
<proteinExistence type="predicted"/>
<sequence>MTRTDDMIENGYKLRKDEDGTWSVIEAYKNEPAEFEGKLQTGLTEAKAHECLVQLTRKFMERQHEGGSGRLP</sequence>
<protein>
    <submittedName>
        <fullName evidence="1">Uncharacterized protein</fullName>
    </submittedName>
</protein>
<evidence type="ECO:0000313" key="2">
    <source>
        <dbReference type="Proteomes" id="UP000327108"/>
    </source>
</evidence>
<evidence type="ECO:0000313" key="1">
    <source>
        <dbReference type="EMBL" id="KAA9354545.1"/>
    </source>
</evidence>
<reference evidence="1 2" key="1">
    <citation type="submission" date="2019-09" db="EMBL/GenBank/DDBJ databases">
        <title>Biological control of the noxious weed angled onion (Allium triquetrum) thwarted by endophytic bacteria in Victoria, Australia.</title>
        <authorList>
            <person name="Tehranchian P."/>
            <person name="Adair R.J."/>
            <person name="Van T.H."/>
            <person name="Morrison P.D."/>
            <person name="Williams H."/>
            <person name="Lawrie A.C."/>
        </authorList>
    </citation>
    <scope>NUCLEOTIDE SEQUENCE [LARGE SCALE GENOMIC DNA]</scope>
    <source>
        <strain evidence="1 2">RPTAtOch1</strain>
    </source>
</reference>
<name>A0A5N1JGP7_9HYPH</name>
<accession>A0A5N1JGP7</accession>
<dbReference type="AlphaFoldDB" id="A0A5N1JGP7"/>
<dbReference type="Proteomes" id="UP000327108">
    <property type="component" value="Unassembled WGS sequence"/>
</dbReference>
<organism evidence="1 2">
    <name type="scientific">Ochrobactrum quorumnocens</name>
    <dbReference type="NCBI Taxonomy" id="271865"/>
    <lineage>
        <taxon>Bacteria</taxon>
        <taxon>Pseudomonadati</taxon>
        <taxon>Pseudomonadota</taxon>
        <taxon>Alphaproteobacteria</taxon>
        <taxon>Hyphomicrobiales</taxon>
        <taxon>Brucellaceae</taxon>
        <taxon>Brucella/Ochrobactrum group</taxon>
        <taxon>Ochrobactrum</taxon>
    </lineage>
</organism>
<dbReference type="EMBL" id="VYXQ01000033">
    <property type="protein sequence ID" value="KAA9354545.1"/>
    <property type="molecule type" value="Genomic_DNA"/>
</dbReference>
<comment type="caution">
    <text evidence="1">The sequence shown here is derived from an EMBL/GenBank/DDBJ whole genome shotgun (WGS) entry which is preliminary data.</text>
</comment>
<gene>
    <name evidence="1" type="ORF">F3W84_22370</name>
</gene>